<dbReference type="AlphaFoldDB" id="A0A5C6C9E6"/>
<dbReference type="InterPro" id="IPR011659">
    <property type="entry name" value="WD40"/>
</dbReference>
<accession>A0A5C6C9E6</accession>
<comment type="similarity">
    <text evidence="1">Belongs to the TolB family.</text>
</comment>
<dbReference type="Pfam" id="PF07676">
    <property type="entry name" value="PD40"/>
    <property type="match status" value="2"/>
</dbReference>
<dbReference type="Proteomes" id="UP000318437">
    <property type="component" value="Unassembled WGS sequence"/>
</dbReference>
<dbReference type="SUPFAM" id="SSF82171">
    <property type="entry name" value="DPP6 N-terminal domain-like"/>
    <property type="match status" value="1"/>
</dbReference>
<dbReference type="Gene3D" id="2.120.10.30">
    <property type="entry name" value="TolB, C-terminal domain"/>
    <property type="match status" value="4"/>
</dbReference>
<evidence type="ECO:0000256" key="2">
    <source>
        <dbReference type="SAM" id="MobiDB-lite"/>
    </source>
</evidence>
<keyword evidence="4" id="KW-1185">Reference proteome</keyword>
<dbReference type="EMBL" id="SJPS01000013">
    <property type="protein sequence ID" value="TWU20772.1"/>
    <property type="molecule type" value="Genomic_DNA"/>
</dbReference>
<sequence length="980" mass="102934">MHLVQGANHNSFFFRILIRDSDLDKQKKPAGETLAANENPHRPETNPSGRGMRPPGPACFHCNANAIHKIRQSQSQRTYKRFGNLPSIADHSAGHRPDLDFVFDAAFECLLQCKSRRLVETATNETNMNPALYRLLLVAFAFQTLFICEVDFALAGPPVKLNGPLVAGGNVSEHVSIFSPDGSRVFYVADQDTLGVPELFSVPSGGGAPVKLNIPLASGVAADFLVNPDSPHVYYRDKKTIGSAGIFSVPIVGGPSVNLSGSLETLNTMGNPCDGYLSAPDQCTFFAESYPQGILLSPDGRLLIYATNNIYSVSTTGGIPTLVASGATRQAAITADGSRIVYQQYSGNGQQLHSVPIGGGLSVHLNIGSGVGGTTLSSDGSSIIYGAPLESGWAILSVPTAGGTSVQLNGPYVASGTNYYRDFQMQFSADGDRVVYRVDQDTLGRYELYSVPSSGGTPIKLNGPLKSGSVGPFFFPSFFALSPDGSRVLYTAAQDKVGVSDLYIVPIAGGTPLKLNAPLGVGGRVDRIVFTPDSKRVVYLVQHEAGAALELWSVPSTGGTPVRLNGPLVAGGNVAAGYTGSFGVSPDSSRYVYGADQEINDFNELYIVPTSGGAPVKLSEGLEVNYFNTEFSPDGGRVLFETVQKTGVPREIYSRVVREHWNAGDGIWDTAANWIYGELPDEVMQVTITGSANVTATGNPTARTVNELCLGGGAGSSTLTLATNAALTAINGVAIESNGILAGSGSIVGSVVNTGIISPGESPGTLIIDGDYTQHAAGQLQIELASAASFDKLVVAGDASLAGTLAVSLAGGFVPASDQTFDILDWGTLAGTFHTLLLPALSGQLTWNTSQLYVSGVLSVNSALPGDFDLDGDVDGRDFLAWQRNPAAGSLAIWQSNYPSASPGDFDVDGDVDGRNFLAWQRSPSIGNLADWQANYSTGSQLAGNVSVPEPSTLAIVALVVLPVICCRRHTLQHRFCLSV</sequence>
<protein>
    <submittedName>
        <fullName evidence="3">Translocation protein TolB</fullName>
    </submittedName>
</protein>
<dbReference type="PANTHER" id="PTHR36842:SF1">
    <property type="entry name" value="PROTEIN TOLB"/>
    <property type="match status" value="1"/>
</dbReference>
<dbReference type="PANTHER" id="PTHR36842">
    <property type="entry name" value="PROTEIN TOLB HOMOLOG"/>
    <property type="match status" value="1"/>
</dbReference>
<reference evidence="3 4" key="1">
    <citation type="submission" date="2019-02" db="EMBL/GenBank/DDBJ databases">
        <title>Deep-cultivation of Planctomycetes and their phenomic and genomic characterization uncovers novel biology.</title>
        <authorList>
            <person name="Wiegand S."/>
            <person name="Jogler M."/>
            <person name="Boedeker C."/>
            <person name="Pinto D."/>
            <person name="Vollmers J."/>
            <person name="Rivas-Marin E."/>
            <person name="Kohn T."/>
            <person name="Peeters S.H."/>
            <person name="Heuer A."/>
            <person name="Rast P."/>
            <person name="Oberbeckmann S."/>
            <person name="Bunk B."/>
            <person name="Jeske O."/>
            <person name="Meyerdierks A."/>
            <person name="Storesund J.E."/>
            <person name="Kallscheuer N."/>
            <person name="Luecker S."/>
            <person name="Lage O.M."/>
            <person name="Pohl T."/>
            <person name="Merkel B.J."/>
            <person name="Hornburger P."/>
            <person name="Mueller R.-W."/>
            <person name="Bruemmer F."/>
            <person name="Labrenz M."/>
            <person name="Spormann A.M."/>
            <person name="Op Den Camp H."/>
            <person name="Overmann J."/>
            <person name="Amann R."/>
            <person name="Jetten M.S.M."/>
            <person name="Mascher T."/>
            <person name="Medema M.H."/>
            <person name="Devos D.P."/>
            <person name="Kaster A.-K."/>
            <person name="Ovreas L."/>
            <person name="Rohde M."/>
            <person name="Galperin M.Y."/>
            <person name="Jogler C."/>
        </authorList>
    </citation>
    <scope>NUCLEOTIDE SEQUENCE [LARGE SCALE GENOMIC DNA]</scope>
    <source>
        <strain evidence="3 4">Pla144</strain>
    </source>
</reference>
<evidence type="ECO:0000256" key="1">
    <source>
        <dbReference type="ARBA" id="ARBA00009820"/>
    </source>
</evidence>
<dbReference type="InterPro" id="IPR011042">
    <property type="entry name" value="6-blade_b-propeller_TolB-like"/>
</dbReference>
<evidence type="ECO:0000313" key="3">
    <source>
        <dbReference type="EMBL" id="TWU20772.1"/>
    </source>
</evidence>
<evidence type="ECO:0000313" key="4">
    <source>
        <dbReference type="Proteomes" id="UP000318437"/>
    </source>
</evidence>
<gene>
    <name evidence="3" type="ORF">Pla144_48230</name>
</gene>
<proteinExistence type="inferred from homology"/>
<organism evidence="3 4">
    <name type="scientific">Bythopirellula polymerisocia</name>
    <dbReference type="NCBI Taxonomy" id="2528003"/>
    <lineage>
        <taxon>Bacteria</taxon>
        <taxon>Pseudomonadati</taxon>
        <taxon>Planctomycetota</taxon>
        <taxon>Planctomycetia</taxon>
        <taxon>Pirellulales</taxon>
        <taxon>Lacipirellulaceae</taxon>
        <taxon>Bythopirellula</taxon>
    </lineage>
</organism>
<name>A0A5C6C9E6_9BACT</name>
<comment type="caution">
    <text evidence="3">The sequence shown here is derived from an EMBL/GenBank/DDBJ whole genome shotgun (WGS) entry which is preliminary data.</text>
</comment>
<feature type="region of interest" description="Disordered" evidence="2">
    <location>
        <begin position="25"/>
        <end position="55"/>
    </location>
</feature>